<dbReference type="EMBL" id="BMEL01000003">
    <property type="protein sequence ID" value="GGF24193.1"/>
    <property type="molecule type" value="Genomic_DNA"/>
</dbReference>
<protein>
    <submittedName>
        <fullName evidence="2">Uncharacterized protein</fullName>
    </submittedName>
</protein>
<keyword evidence="1" id="KW-0175">Coiled coil</keyword>
<sequence length="197" mass="22983">MTTVQEFYKFKKNGKDRIEELEKKIKDGEKHLPIMREQYKQLVSDGDDNKADNLYPQIKELEESLEANRYKLSTVKEVNSNVIREKAGEVVKQAPAILNKHQLLIDDFVKELQADRQEYAQKVLKLYDLKSDYESEIRKYEGIFNMIDWDKSELNKYGGHQVRAVLDRYFHGGELKLHINDLAITANSFNSIAKGEV</sequence>
<evidence type="ECO:0000313" key="3">
    <source>
        <dbReference type="Proteomes" id="UP000660110"/>
    </source>
</evidence>
<evidence type="ECO:0000313" key="2">
    <source>
        <dbReference type="EMBL" id="GGF24193.1"/>
    </source>
</evidence>
<dbReference type="AlphaFoldDB" id="A0A917B6S6"/>
<evidence type="ECO:0000256" key="1">
    <source>
        <dbReference type="SAM" id="Coils"/>
    </source>
</evidence>
<comment type="caution">
    <text evidence="2">The sequence shown here is derived from an EMBL/GenBank/DDBJ whole genome shotgun (WGS) entry which is preliminary data.</text>
</comment>
<reference evidence="2" key="1">
    <citation type="journal article" date="2014" name="Int. J. Syst. Evol. Microbiol.">
        <title>Complete genome sequence of Corynebacterium casei LMG S-19264T (=DSM 44701T), isolated from a smear-ripened cheese.</title>
        <authorList>
            <consortium name="US DOE Joint Genome Institute (JGI-PGF)"/>
            <person name="Walter F."/>
            <person name="Albersmeier A."/>
            <person name="Kalinowski J."/>
            <person name="Ruckert C."/>
        </authorList>
    </citation>
    <scope>NUCLEOTIDE SEQUENCE</scope>
    <source>
        <strain evidence="2">CGMCC 1.12153</strain>
    </source>
</reference>
<organism evidence="2 3">
    <name type="scientific">Halobacillus andaensis</name>
    <dbReference type="NCBI Taxonomy" id="1176239"/>
    <lineage>
        <taxon>Bacteria</taxon>
        <taxon>Bacillati</taxon>
        <taxon>Bacillota</taxon>
        <taxon>Bacilli</taxon>
        <taxon>Bacillales</taxon>
        <taxon>Bacillaceae</taxon>
        <taxon>Halobacillus</taxon>
    </lineage>
</organism>
<dbReference type="Proteomes" id="UP000660110">
    <property type="component" value="Unassembled WGS sequence"/>
</dbReference>
<accession>A0A917B6S6</accession>
<keyword evidence="3" id="KW-1185">Reference proteome</keyword>
<name>A0A917B6S6_HALAA</name>
<reference evidence="2" key="2">
    <citation type="submission" date="2020-09" db="EMBL/GenBank/DDBJ databases">
        <authorList>
            <person name="Sun Q."/>
            <person name="Zhou Y."/>
        </authorList>
    </citation>
    <scope>NUCLEOTIDE SEQUENCE</scope>
    <source>
        <strain evidence="2">CGMCC 1.12153</strain>
    </source>
</reference>
<feature type="coiled-coil region" evidence="1">
    <location>
        <begin position="11"/>
        <end position="38"/>
    </location>
</feature>
<proteinExistence type="predicted"/>
<dbReference type="RefSeq" id="WP_188377750.1">
    <property type="nucleotide sequence ID" value="NZ_BMEL01000003.1"/>
</dbReference>
<gene>
    <name evidence="2" type="ORF">GCM10010954_23860</name>
</gene>